<gene>
    <name evidence="2" type="ORF">SM116_06515</name>
</gene>
<organism evidence="2 3">
    <name type="scientific">Microbacterium rhizosphaerae</name>
    <dbReference type="NCBI Taxonomy" id="1678237"/>
    <lineage>
        <taxon>Bacteria</taxon>
        <taxon>Bacillati</taxon>
        <taxon>Actinomycetota</taxon>
        <taxon>Actinomycetes</taxon>
        <taxon>Micrococcales</taxon>
        <taxon>Microbacteriaceae</taxon>
        <taxon>Microbacterium</taxon>
    </lineage>
</organism>
<dbReference type="RefSeq" id="WP_320943644.1">
    <property type="nucleotide sequence ID" value="NZ_BAABEU010000004.1"/>
</dbReference>
<evidence type="ECO:0008006" key="4">
    <source>
        <dbReference type="Google" id="ProtNLM"/>
    </source>
</evidence>
<reference evidence="2 3" key="1">
    <citation type="submission" date="2023-11" db="EMBL/GenBank/DDBJ databases">
        <title>Genome sequence of Microbacterium rhizosphaerae KACC 19337.</title>
        <authorList>
            <person name="Choi H."/>
            <person name="Kim S."/>
            <person name="Kim Y."/>
            <person name="Kwon S.-W."/>
            <person name="Heo J."/>
        </authorList>
    </citation>
    <scope>NUCLEOTIDE SEQUENCE [LARGE SCALE GENOMIC DNA]</scope>
    <source>
        <strain evidence="2 3">KACC 19337</strain>
    </source>
</reference>
<proteinExistence type="predicted"/>
<dbReference type="EMBL" id="CP139368">
    <property type="protein sequence ID" value="WPR90941.1"/>
    <property type="molecule type" value="Genomic_DNA"/>
</dbReference>
<feature type="region of interest" description="Disordered" evidence="1">
    <location>
        <begin position="99"/>
        <end position="133"/>
    </location>
</feature>
<protein>
    <recommendedName>
        <fullName evidence="4">DUF4398 domain-containing protein</fullName>
    </recommendedName>
</protein>
<sequence length="133" mass="13605">MAAVALALALTGCSGGESYSRDTASTLQHAVLAVAQAASTNDLAGAQAKLADLERMNDAAVRKGDISRARHDAVAASIATIRADLSQLLDDAANARLQQQLQQLQQQQNQQQPAPGNDKGKGKDGKGATKGGG</sequence>
<keyword evidence="3" id="KW-1185">Reference proteome</keyword>
<evidence type="ECO:0000313" key="2">
    <source>
        <dbReference type="EMBL" id="WPR90941.1"/>
    </source>
</evidence>
<feature type="compositionally biased region" description="Basic and acidic residues" evidence="1">
    <location>
        <begin position="118"/>
        <end position="127"/>
    </location>
</feature>
<feature type="compositionally biased region" description="Low complexity" evidence="1">
    <location>
        <begin position="99"/>
        <end position="112"/>
    </location>
</feature>
<evidence type="ECO:0000313" key="3">
    <source>
        <dbReference type="Proteomes" id="UP001323798"/>
    </source>
</evidence>
<name>A0ABZ0SNL8_9MICO</name>
<evidence type="ECO:0000256" key="1">
    <source>
        <dbReference type="SAM" id="MobiDB-lite"/>
    </source>
</evidence>
<accession>A0ABZ0SNL8</accession>
<dbReference type="Proteomes" id="UP001323798">
    <property type="component" value="Chromosome"/>
</dbReference>